<evidence type="ECO:0000313" key="1">
    <source>
        <dbReference type="EMBL" id="MCR6095485.1"/>
    </source>
</evidence>
<dbReference type="AlphaFoldDB" id="A0A9Q4AZY9"/>
<keyword evidence="2" id="KW-1185">Reference proteome</keyword>
<comment type="caution">
    <text evidence="1">The sequence shown here is derived from an EMBL/GenBank/DDBJ whole genome shotgun (WGS) entry which is preliminary data.</text>
</comment>
<reference evidence="1" key="1">
    <citation type="submission" date="2020-06" db="EMBL/GenBank/DDBJ databases">
        <title>Insight into the genomes of haloalkaliphilic bacilli from Kenyan soda lakes.</title>
        <authorList>
            <person name="Mwirichia R."/>
            <person name="Villamizar G.C."/>
            <person name="Poehlein A."/>
            <person name="Mugweru J."/>
            <person name="Kipnyargis A."/>
            <person name="Kiplimo D."/>
            <person name="Orwa P."/>
            <person name="Daniel R."/>
        </authorList>
    </citation>
    <scope>NUCLEOTIDE SEQUENCE</scope>
    <source>
        <strain evidence="1">B1096_S55</strain>
    </source>
</reference>
<dbReference type="Proteomes" id="UP001057753">
    <property type="component" value="Unassembled WGS sequence"/>
</dbReference>
<name>A0A9Q4AZY9_SALAG</name>
<proteinExistence type="predicted"/>
<evidence type="ECO:0008006" key="3">
    <source>
        <dbReference type="Google" id="ProtNLM"/>
    </source>
</evidence>
<accession>A0A9Q4AZY9</accession>
<evidence type="ECO:0000313" key="2">
    <source>
        <dbReference type="Proteomes" id="UP001057753"/>
    </source>
</evidence>
<sequence length="222" mass="26311">MNGRRAEFLIDLQKIKAQKQKKINDIFADLYEWMFIYLQTETNLREKVRAKQLFRHKLDLNKEEVLDNDLQVHLEHWLLLDYVTVAGSRLFDIFVRTKQEKMSKEMLELSGILMLVHFEPVKVIDVEKEVVTYDTLFGDNTDLFQASPFLFSVDVRPEQLALIRTATIGFERKIIGPSIVIDPSFESEVAGIFKDVHDQGYHVWRRYFKEYGIDMLKYRKKT</sequence>
<dbReference type="EMBL" id="JABXYM010000001">
    <property type="protein sequence ID" value="MCR6095485.1"/>
    <property type="molecule type" value="Genomic_DNA"/>
</dbReference>
<dbReference type="RefSeq" id="WP_078579488.1">
    <property type="nucleotide sequence ID" value="NZ_JABXYM010000001.1"/>
</dbReference>
<organism evidence="1 2">
    <name type="scientific">Salipaludibacillus agaradhaerens</name>
    <name type="common">Bacillus agaradhaerens</name>
    <dbReference type="NCBI Taxonomy" id="76935"/>
    <lineage>
        <taxon>Bacteria</taxon>
        <taxon>Bacillati</taxon>
        <taxon>Bacillota</taxon>
        <taxon>Bacilli</taxon>
        <taxon>Bacillales</taxon>
        <taxon>Bacillaceae</taxon>
    </lineage>
</organism>
<dbReference type="OrthoDB" id="2989520at2"/>
<protein>
    <recommendedName>
        <fullName evidence="3">DUF4238 domain-containing protein</fullName>
    </recommendedName>
</protein>
<gene>
    <name evidence="1" type="ORF">HXA33_02925</name>
</gene>